<organism evidence="3">
    <name type="scientific">Arthroderma gypseum (strain ATCC MYA-4604 / CBS 118893)</name>
    <name type="common">Microsporum gypseum</name>
    <dbReference type="NCBI Taxonomy" id="535722"/>
    <lineage>
        <taxon>Eukaryota</taxon>
        <taxon>Fungi</taxon>
        <taxon>Dikarya</taxon>
        <taxon>Ascomycota</taxon>
        <taxon>Pezizomycotina</taxon>
        <taxon>Eurotiomycetes</taxon>
        <taxon>Eurotiomycetidae</taxon>
        <taxon>Onygenales</taxon>
        <taxon>Arthrodermataceae</taxon>
        <taxon>Nannizzia</taxon>
    </lineage>
</organism>
<dbReference type="EMBL" id="DS989822">
    <property type="protein sequence ID" value="EFQ97888.1"/>
    <property type="molecule type" value="Genomic_DNA"/>
</dbReference>
<proteinExistence type="predicted"/>
<feature type="signal peptide" evidence="1">
    <location>
        <begin position="1"/>
        <end position="23"/>
    </location>
</feature>
<feature type="chain" id="PRO_5003198269" evidence="1">
    <location>
        <begin position="24"/>
        <end position="131"/>
    </location>
</feature>
<name>E5R2W7_ARTGP</name>
<evidence type="ECO:0000313" key="2">
    <source>
        <dbReference type="EMBL" id="EFQ97888.1"/>
    </source>
</evidence>
<dbReference type="InParanoid" id="E5R2W7"/>
<accession>E5R2W7</accession>
<sequence length="131" mass="14341">MGTGTRLRLLVSCLWALASPGSGSLALALLRLRDAGYRHDWGLCPGEALDWTPILKKQPRRQGSPGDHLHWSRLHRKEVEDADLVQGFSDIHHHRPLPRVDRLEDGVPDGVADGVSSITADVDAMGVDLVL</sequence>
<evidence type="ECO:0000313" key="3">
    <source>
        <dbReference type="Proteomes" id="UP000002669"/>
    </source>
</evidence>
<dbReference type="RefSeq" id="XP_003176840.1">
    <property type="nucleotide sequence ID" value="XM_003176792.1"/>
</dbReference>
<keyword evidence="1" id="KW-0732">Signal</keyword>
<dbReference type="GeneID" id="10032162"/>
<dbReference type="Proteomes" id="UP000002669">
    <property type="component" value="Unassembled WGS sequence"/>
</dbReference>
<evidence type="ECO:0000256" key="1">
    <source>
        <dbReference type="SAM" id="SignalP"/>
    </source>
</evidence>
<keyword evidence="3" id="KW-1185">Reference proteome</keyword>
<reference evidence="3" key="1">
    <citation type="journal article" date="2012" name="MBio">
        <title>Comparative genome analysis of Trichophyton rubrum and related dermatophytes reveals candidate genes involved in infection.</title>
        <authorList>
            <person name="Martinez D.A."/>
            <person name="Oliver B.G."/>
            <person name="Graeser Y."/>
            <person name="Goldberg J.M."/>
            <person name="Li W."/>
            <person name="Martinez-Rossi N.M."/>
            <person name="Monod M."/>
            <person name="Shelest E."/>
            <person name="Barton R.C."/>
            <person name="Birch E."/>
            <person name="Brakhage A.A."/>
            <person name="Chen Z."/>
            <person name="Gurr S.J."/>
            <person name="Heiman D."/>
            <person name="Heitman J."/>
            <person name="Kosti I."/>
            <person name="Rossi A."/>
            <person name="Saif S."/>
            <person name="Samalova M."/>
            <person name="Saunders C.W."/>
            <person name="Shea T."/>
            <person name="Summerbell R.C."/>
            <person name="Xu J."/>
            <person name="Young S."/>
            <person name="Zeng Q."/>
            <person name="Birren B.W."/>
            <person name="Cuomo C.A."/>
            <person name="White T.C."/>
        </authorList>
    </citation>
    <scope>NUCLEOTIDE SEQUENCE [LARGE SCALE GENOMIC DNA]</scope>
    <source>
        <strain evidence="3">ATCC MYA-4604 / CBS 118893</strain>
    </source>
</reference>
<dbReference type="HOGENOM" id="CLU_1927084_0_0_1"/>
<dbReference type="AlphaFoldDB" id="E5R2W7"/>
<protein>
    <submittedName>
        <fullName evidence="2">Uncharacterized protein</fullName>
    </submittedName>
</protein>
<dbReference type="VEuPathDB" id="FungiDB:MGYG_08911"/>
<gene>
    <name evidence="2" type="ORF">MGYG_08911</name>
</gene>